<keyword evidence="1" id="KW-0812">Transmembrane</keyword>
<dbReference type="KEGG" id="svf:NCTC3166_01635"/>
<feature type="transmembrane region" description="Helical" evidence="1">
    <location>
        <begin position="174"/>
        <end position="197"/>
    </location>
</feature>
<name>A0A447Z622_9STRE</name>
<gene>
    <name evidence="2" type="ORF">NCTC3166_01635</name>
</gene>
<keyword evidence="3" id="KW-1185">Reference proteome</keyword>
<dbReference type="EMBL" id="LR134266">
    <property type="protein sequence ID" value="VED67802.1"/>
    <property type="molecule type" value="Genomic_DNA"/>
</dbReference>
<evidence type="ECO:0000313" key="2">
    <source>
        <dbReference type="EMBL" id="VED67802.1"/>
    </source>
</evidence>
<organism evidence="2 3">
    <name type="scientific">Streptococcus viridans</name>
    <dbReference type="NCBI Taxonomy" id="78535"/>
    <lineage>
        <taxon>Bacteria</taxon>
        <taxon>Bacillati</taxon>
        <taxon>Bacillota</taxon>
        <taxon>Bacilli</taxon>
        <taxon>Lactobacillales</taxon>
        <taxon>Streptococcaceae</taxon>
        <taxon>Streptococcus</taxon>
    </lineage>
</organism>
<sequence>MIKEKRNKGFVSGLVLALVFLAFAGLIFSLWIRHQNPATSFAKAEKSGDPVTMQVYDIYPEPVGTVDKRHVLYIVQYDNQNDGKYAGIETKKDDATIKEIIDKAKNGELQTDPYQLKGTQLAPLAKDSKNTSRNGRLVGYSEYIHSLLDPTSVVSLNMTTNYYLSLTEYNKDSLFLLLGSVALAGLTITMVVASFSVRKRTIASYQELHQNYPELQGDLNRLADEASYYNQDLKVILYKNHLITYFRGTQTIDLRDVQQLYLHVTRVRQSGIARSIFQLCYIRKDKPKKQHRLAIKNKKNAEEQLYTLFAQVSERFPDVKVGI</sequence>
<dbReference type="RefSeq" id="WP_126404776.1">
    <property type="nucleotide sequence ID" value="NZ_LR134266.1"/>
</dbReference>
<keyword evidence="1" id="KW-0472">Membrane</keyword>
<proteinExistence type="predicted"/>
<accession>A0A447Z622</accession>
<evidence type="ECO:0000256" key="1">
    <source>
        <dbReference type="SAM" id="Phobius"/>
    </source>
</evidence>
<dbReference type="AlphaFoldDB" id="A0A447Z622"/>
<protein>
    <submittedName>
        <fullName evidence="2">Signal peptide</fullName>
    </submittedName>
</protein>
<keyword evidence="1" id="KW-1133">Transmembrane helix</keyword>
<evidence type="ECO:0000313" key="3">
    <source>
        <dbReference type="Proteomes" id="UP000270025"/>
    </source>
</evidence>
<dbReference type="Proteomes" id="UP000270025">
    <property type="component" value="Chromosome"/>
</dbReference>
<reference evidence="2 3" key="1">
    <citation type="submission" date="2018-12" db="EMBL/GenBank/DDBJ databases">
        <authorList>
            <consortium name="Pathogen Informatics"/>
        </authorList>
    </citation>
    <scope>NUCLEOTIDE SEQUENCE [LARGE SCALE GENOMIC DNA]</scope>
    <source>
        <strain evidence="2 3">NCTC3166</strain>
    </source>
</reference>
<feature type="transmembrane region" description="Helical" evidence="1">
    <location>
        <begin position="12"/>
        <end position="32"/>
    </location>
</feature>